<keyword evidence="2" id="KW-0646">Protease inhibitor</keyword>
<dbReference type="Gene3D" id="3.30.10.10">
    <property type="entry name" value="Trypsin Inhibitor V, subunit A"/>
    <property type="match status" value="1"/>
</dbReference>
<name>A0A452XLG0_AEGTS</name>
<dbReference type="PANTHER" id="PTHR33091:SF53">
    <property type="entry name" value="OS08G0441300 PROTEIN"/>
    <property type="match status" value="1"/>
</dbReference>
<proteinExistence type="inferred from homology"/>
<evidence type="ECO:0000256" key="1">
    <source>
        <dbReference type="ARBA" id="ARBA00008210"/>
    </source>
</evidence>
<evidence type="ECO:0000256" key="3">
    <source>
        <dbReference type="ARBA" id="ARBA00022900"/>
    </source>
</evidence>
<dbReference type="SUPFAM" id="SSF54654">
    <property type="entry name" value="CI-2 family of serine protease inhibitors"/>
    <property type="match status" value="1"/>
</dbReference>
<dbReference type="Gramene" id="AET1Gv20053900.1">
    <property type="protein sequence ID" value="AET1Gv20053900.1"/>
    <property type="gene ID" value="AET1Gv20053900"/>
</dbReference>
<dbReference type="InterPro" id="IPR036354">
    <property type="entry name" value="Prot_inh_pot1_sf"/>
</dbReference>
<reference evidence="5" key="2">
    <citation type="journal article" date="2017" name="Nat. Plants">
        <title>The Aegilops tauschii genome reveals multiple impacts of transposons.</title>
        <authorList>
            <person name="Zhao G."/>
            <person name="Zou C."/>
            <person name="Li K."/>
            <person name="Wang K."/>
            <person name="Li T."/>
            <person name="Gao L."/>
            <person name="Zhang X."/>
            <person name="Wang H."/>
            <person name="Yang Z."/>
            <person name="Liu X."/>
            <person name="Jiang W."/>
            <person name="Mao L."/>
            <person name="Kong X."/>
            <person name="Jiao Y."/>
            <person name="Jia J."/>
        </authorList>
    </citation>
    <scope>NUCLEOTIDE SEQUENCE [LARGE SCALE GENOMIC DNA]</scope>
    <source>
        <strain evidence="5">cv. AL8/78</strain>
    </source>
</reference>
<dbReference type="Pfam" id="PF00280">
    <property type="entry name" value="potato_inhibit"/>
    <property type="match status" value="1"/>
</dbReference>
<evidence type="ECO:0000313" key="5">
    <source>
        <dbReference type="Proteomes" id="UP000015105"/>
    </source>
</evidence>
<dbReference type="GO" id="GO:0004867">
    <property type="term" value="F:serine-type endopeptidase inhibitor activity"/>
    <property type="evidence" value="ECO:0007669"/>
    <property type="project" value="UniProtKB-KW"/>
</dbReference>
<organism evidence="4 5">
    <name type="scientific">Aegilops tauschii subsp. strangulata</name>
    <name type="common">Goatgrass</name>
    <dbReference type="NCBI Taxonomy" id="200361"/>
    <lineage>
        <taxon>Eukaryota</taxon>
        <taxon>Viridiplantae</taxon>
        <taxon>Streptophyta</taxon>
        <taxon>Embryophyta</taxon>
        <taxon>Tracheophyta</taxon>
        <taxon>Spermatophyta</taxon>
        <taxon>Magnoliopsida</taxon>
        <taxon>Liliopsida</taxon>
        <taxon>Poales</taxon>
        <taxon>Poaceae</taxon>
        <taxon>BOP clade</taxon>
        <taxon>Pooideae</taxon>
        <taxon>Triticodae</taxon>
        <taxon>Triticeae</taxon>
        <taxon>Triticinae</taxon>
        <taxon>Aegilops</taxon>
    </lineage>
</organism>
<dbReference type="STRING" id="200361.A0A452XLG0"/>
<keyword evidence="3" id="KW-0722">Serine protease inhibitor</keyword>
<reference evidence="4" key="5">
    <citation type="journal article" date="2021" name="G3 (Bethesda)">
        <title>Aegilops tauschii genome assembly Aet v5.0 features greater sequence contiguity and improved annotation.</title>
        <authorList>
            <person name="Wang L."/>
            <person name="Zhu T."/>
            <person name="Rodriguez J.C."/>
            <person name="Deal K.R."/>
            <person name="Dubcovsky J."/>
            <person name="McGuire P.E."/>
            <person name="Lux T."/>
            <person name="Spannagl M."/>
            <person name="Mayer K.F.X."/>
            <person name="Baldrich P."/>
            <person name="Meyers B.C."/>
            <person name="Huo N."/>
            <person name="Gu Y.Q."/>
            <person name="Zhou H."/>
            <person name="Devos K.M."/>
            <person name="Bennetzen J.L."/>
            <person name="Unver T."/>
            <person name="Budak H."/>
            <person name="Gulick P.J."/>
            <person name="Galiba G."/>
            <person name="Kalapos B."/>
            <person name="Nelson D.R."/>
            <person name="Li P."/>
            <person name="You F.M."/>
            <person name="Luo M.C."/>
            <person name="Dvorak J."/>
        </authorList>
    </citation>
    <scope>NUCLEOTIDE SEQUENCE [LARGE SCALE GENOMIC DNA]</scope>
    <source>
        <strain evidence="4">cv. AL8/78</strain>
    </source>
</reference>
<dbReference type="Proteomes" id="UP000015105">
    <property type="component" value="Chromosome 1D"/>
</dbReference>
<reference evidence="4" key="4">
    <citation type="submission" date="2019-03" db="UniProtKB">
        <authorList>
            <consortium name="EnsemblPlants"/>
        </authorList>
    </citation>
    <scope>IDENTIFICATION</scope>
</reference>
<dbReference type="AlphaFoldDB" id="A0A452XLG0"/>
<accession>A0A452XLG0</accession>
<evidence type="ECO:0000313" key="4">
    <source>
        <dbReference type="EnsemblPlants" id="AET1Gv20053900.1"/>
    </source>
</evidence>
<reference evidence="4" key="3">
    <citation type="journal article" date="2017" name="Nature">
        <title>Genome sequence of the progenitor of the wheat D genome Aegilops tauschii.</title>
        <authorList>
            <person name="Luo M.C."/>
            <person name="Gu Y.Q."/>
            <person name="Puiu D."/>
            <person name="Wang H."/>
            <person name="Twardziok S.O."/>
            <person name="Deal K.R."/>
            <person name="Huo N."/>
            <person name="Zhu T."/>
            <person name="Wang L."/>
            <person name="Wang Y."/>
            <person name="McGuire P.E."/>
            <person name="Liu S."/>
            <person name="Long H."/>
            <person name="Ramasamy R.K."/>
            <person name="Rodriguez J.C."/>
            <person name="Van S.L."/>
            <person name="Yuan L."/>
            <person name="Wang Z."/>
            <person name="Xia Z."/>
            <person name="Xiao L."/>
            <person name="Anderson O.D."/>
            <person name="Ouyang S."/>
            <person name="Liang Y."/>
            <person name="Zimin A.V."/>
            <person name="Pertea G."/>
            <person name="Qi P."/>
            <person name="Bennetzen J.L."/>
            <person name="Dai X."/>
            <person name="Dawson M.W."/>
            <person name="Muller H.G."/>
            <person name="Kugler K."/>
            <person name="Rivarola-Duarte L."/>
            <person name="Spannagl M."/>
            <person name="Mayer K.F.X."/>
            <person name="Lu F.H."/>
            <person name="Bevan M.W."/>
            <person name="Leroy P."/>
            <person name="Li P."/>
            <person name="You F.M."/>
            <person name="Sun Q."/>
            <person name="Liu Z."/>
            <person name="Lyons E."/>
            <person name="Wicker T."/>
            <person name="Salzberg S.L."/>
            <person name="Devos K.M."/>
            <person name="Dvorak J."/>
        </authorList>
    </citation>
    <scope>NUCLEOTIDE SEQUENCE [LARGE SCALE GENOMIC DNA]</scope>
    <source>
        <strain evidence="4">cv. AL8/78</strain>
    </source>
</reference>
<dbReference type="InterPro" id="IPR000864">
    <property type="entry name" value="Prot_inh_pot1"/>
</dbReference>
<reference evidence="5" key="1">
    <citation type="journal article" date="2014" name="Science">
        <title>Ancient hybridizations among the ancestral genomes of bread wheat.</title>
        <authorList>
            <consortium name="International Wheat Genome Sequencing Consortium,"/>
            <person name="Marcussen T."/>
            <person name="Sandve S.R."/>
            <person name="Heier L."/>
            <person name="Spannagl M."/>
            <person name="Pfeifer M."/>
            <person name="Jakobsen K.S."/>
            <person name="Wulff B.B."/>
            <person name="Steuernagel B."/>
            <person name="Mayer K.F."/>
            <person name="Olsen O.A."/>
        </authorList>
    </citation>
    <scope>NUCLEOTIDE SEQUENCE [LARGE SCALE GENOMIC DNA]</scope>
    <source>
        <strain evidence="5">cv. AL8/78</strain>
    </source>
</reference>
<evidence type="ECO:0000256" key="2">
    <source>
        <dbReference type="ARBA" id="ARBA00022690"/>
    </source>
</evidence>
<dbReference type="PANTHER" id="PTHR33091">
    <property type="entry name" value="PROTEIN, PUTATIVE, EXPRESSED-RELATED"/>
    <property type="match status" value="1"/>
</dbReference>
<keyword evidence="5" id="KW-1185">Reference proteome</keyword>
<comment type="similarity">
    <text evidence="1">Belongs to the protease inhibitor I13 (potato type I serine protease inhibitor) family.</text>
</comment>
<dbReference type="GO" id="GO:0009611">
    <property type="term" value="P:response to wounding"/>
    <property type="evidence" value="ECO:0007669"/>
    <property type="project" value="InterPro"/>
</dbReference>
<protein>
    <submittedName>
        <fullName evidence="4">Uncharacterized protein</fullName>
    </submittedName>
</protein>
<sequence length="67" mass="7230">LLAAKMSKSSWPELVGVLATQISHDRPDVAVEVLPPGAPLMPDYNAQRVRVFINLGGGVSKTPRHQL</sequence>
<dbReference type="EnsemblPlants" id="AET1Gv20053900.1">
    <property type="protein sequence ID" value="AET1Gv20053900.1"/>
    <property type="gene ID" value="AET1Gv20053900"/>
</dbReference>